<evidence type="ECO:0000256" key="1">
    <source>
        <dbReference type="ARBA" id="ARBA00004651"/>
    </source>
</evidence>
<evidence type="ECO:0000313" key="11">
    <source>
        <dbReference type="Proteomes" id="UP000006791"/>
    </source>
</evidence>
<dbReference type="PROSITE" id="PS50928">
    <property type="entry name" value="ABC_TM1"/>
    <property type="match status" value="1"/>
</dbReference>
<feature type="transmembrane region" description="Helical" evidence="8">
    <location>
        <begin position="22"/>
        <end position="45"/>
    </location>
</feature>
<comment type="similarity">
    <text evidence="6">In the C-terminal section; belongs to the OsmX family.</text>
</comment>
<evidence type="ECO:0000256" key="5">
    <source>
        <dbReference type="ARBA" id="ARBA00023136"/>
    </source>
</evidence>
<dbReference type="Pfam" id="PF04069">
    <property type="entry name" value="OpuAC"/>
    <property type="match status" value="1"/>
</dbReference>
<keyword evidence="5 8" id="KW-0472">Membrane</keyword>
<name>G2LKX0_CHLTF</name>
<dbReference type="GO" id="GO:0031460">
    <property type="term" value="P:glycine betaine transport"/>
    <property type="evidence" value="ECO:0007669"/>
    <property type="project" value="UniProtKB-ARBA"/>
</dbReference>
<gene>
    <name evidence="10" type="ordered locus">Cabther_B0323</name>
</gene>
<dbReference type="CDD" id="cd06261">
    <property type="entry name" value="TM_PBP2"/>
    <property type="match status" value="1"/>
</dbReference>
<feature type="transmembrane region" description="Helical" evidence="8">
    <location>
        <begin position="220"/>
        <end position="237"/>
    </location>
</feature>
<keyword evidence="2 8" id="KW-0813">Transport</keyword>
<protein>
    <submittedName>
        <fullName evidence="10">Periplasmic glycine betaine/choline-binding (Lipo)protein of an ABC-type transport system (Osmoprotectant binding protein)</fullName>
    </submittedName>
</protein>
<dbReference type="PANTHER" id="PTHR30177">
    <property type="entry name" value="GLYCINE BETAINE/L-PROLINE TRANSPORT SYSTEM PERMEASE PROTEIN PROW"/>
    <property type="match status" value="1"/>
</dbReference>
<feature type="transmembrane region" description="Helical" evidence="8">
    <location>
        <begin position="81"/>
        <end position="99"/>
    </location>
</feature>
<dbReference type="InterPro" id="IPR007210">
    <property type="entry name" value="ABC_Gly_betaine_transp_sub-bd"/>
</dbReference>
<dbReference type="CDD" id="cd13613">
    <property type="entry name" value="PBP2_Opu_like_2"/>
    <property type="match status" value="1"/>
</dbReference>
<dbReference type="RefSeq" id="WP_014101063.1">
    <property type="nucleotide sequence ID" value="NC_016025.1"/>
</dbReference>
<dbReference type="KEGG" id="ctm:Cabther_B0323"/>
<dbReference type="PANTHER" id="PTHR30177:SF4">
    <property type="entry name" value="OSMOPROTECTANT IMPORT PERMEASE PROTEIN OSMW"/>
    <property type="match status" value="1"/>
</dbReference>
<evidence type="ECO:0000256" key="2">
    <source>
        <dbReference type="ARBA" id="ARBA00022448"/>
    </source>
</evidence>
<dbReference type="InterPro" id="IPR051204">
    <property type="entry name" value="ABC_transp_perm/SBD"/>
</dbReference>
<dbReference type="SUPFAM" id="SSF53850">
    <property type="entry name" value="Periplasmic binding protein-like II"/>
    <property type="match status" value="1"/>
</dbReference>
<feature type="domain" description="ABC transmembrane type-1" evidence="9">
    <location>
        <begin position="18"/>
        <end position="200"/>
    </location>
</feature>
<feature type="transmembrane region" description="Helical" evidence="8">
    <location>
        <begin position="181"/>
        <end position="200"/>
    </location>
</feature>
<reference evidence="10 11" key="1">
    <citation type="journal article" date="2012" name="Environ. Microbiol.">
        <title>Complete genome of Candidatus Chloracidobacterium thermophilum, a chlorophyll-based photoheterotroph belonging to the phylum Acidobacteria.</title>
        <authorList>
            <person name="Garcia Costas A.M."/>
            <person name="Liu Z."/>
            <person name="Tomsho L.P."/>
            <person name="Schuster S.C."/>
            <person name="Ward D.M."/>
            <person name="Bryant D.A."/>
        </authorList>
    </citation>
    <scope>NUCLEOTIDE SEQUENCE [LARGE SCALE GENOMIC DNA]</scope>
    <source>
        <strain evidence="10 11">B</strain>
    </source>
</reference>
<keyword evidence="11" id="KW-1185">Reference proteome</keyword>
<comment type="subcellular location">
    <subcellularLocation>
        <location evidence="1 8">Cell membrane</location>
        <topology evidence="1 8">Multi-pass membrane protein</topology>
    </subcellularLocation>
</comment>
<dbReference type="FunFam" id="1.10.3720.10:FF:000001">
    <property type="entry name" value="Glycine betaine ABC transporter, permease"/>
    <property type="match status" value="1"/>
</dbReference>
<dbReference type="GO" id="GO:0022857">
    <property type="term" value="F:transmembrane transporter activity"/>
    <property type="evidence" value="ECO:0007669"/>
    <property type="project" value="InterPro"/>
</dbReference>
<dbReference type="InterPro" id="IPR000515">
    <property type="entry name" value="MetI-like"/>
</dbReference>
<proteinExistence type="inferred from homology"/>
<dbReference type="Proteomes" id="UP000006791">
    <property type="component" value="Chromosome 2"/>
</dbReference>
<dbReference type="Gene3D" id="3.40.190.10">
    <property type="entry name" value="Periplasmic binding protein-like II"/>
    <property type="match status" value="1"/>
</dbReference>
<sequence>MTWLQFILEERAIWLAAWREHVLLVLVATVLALAVGLPLGIAAAYLPRVRGVVFAVVNAVQTVPSLALFGLLLPLPWLGGIGARTAIVALTLYALLPIVRNTATGILGIEPSVREAAAALGLTPWQRLRYVELPLATNVILAGVRVSVVLSVGTATIAAAIGAGGLGTLIFRGLRQNDNRLLVVGGALAALLALLVDVIFAAFERHAPRAAPRLVRVRRLAAAAGLVVLLLPVLWSYRVGAGPVTPVGRPVVVGSKDFTESVILAEVLAQALEARGVAVERRYELGGNLAHTSLLAGAVDVYPEYTGTAWTAILGQRPLTDPQRVYTEVRQTYAARFGLVVGPPLGFRNDFAILVRRQTAVEYGLRTISDAARAPLRWRAGFGQDFMSRADGYAGFCATYGFDFQSPREMDLALTYRALAAGELDIIAGNATDGLIAALDLVALEDDRHYFPPYQAVYVVRQAAWSEVPALAEVVSSLAGAISTTTMQRMNYAVDGEKRTPREVAADFWAAYRKNASASTGGCPLLGMLRSPVPNNKGTQLNITCNRSEQ</sequence>
<accession>G2LKX0</accession>
<feature type="transmembrane region" description="Helical" evidence="8">
    <location>
        <begin position="52"/>
        <end position="75"/>
    </location>
</feature>
<dbReference type="STRING" id="981222.Cabther_B0323"/>
<dbReference type="Pfam" id="PF00528">
    <property type="entry name" value="BPD_transp_1"/>
    <property type="match status" value="1"/>
</dbReference>
<dbReference type="EMBL" id="CP002515">
    <property type="protein sequence ID" value="AEP13325.1"/>
    <property type="molecule type" value="Genomic_DNA"/>
</dbReference>
<keyword evidence="3 8" id="KW-0812">Transmembrane</keyword>
<dbReference type="Gene3D" id="3.40.190.120">
    <property type="entry name" value="Osmoprotection protein (prox), domain 2"/>
    <property type="match status" value="1"/>
</dbReference>
<comment type="similarity">
    <text evidence="7">In the N-terminal section; belongs to the binding-protein-dependent transport system permease family.</text>
</comment>
<evidence type="ECO:0000259" key="9">
    <source>
        <dbReference type="PROSITE" id="PS50928"/>
    </source>
</evidence>
<dbReference type="Gene3D" id="1.10.3720.10">
    <property type="entry name" value="MetI-like"/>
    <property type="match status" value="1"/>
</dbReference>
<evidence type="ECO:0000256" key="6">
    <source>
        <dbReference type="ARBA" id="ARBA00035642"/>
    </source>
</evidence>
<dbReference type="InterPro" id="IPR035906">
    <property type="entry name" value="MetI-like_sf"/>
</dbReference>
<organism evidence="10 11">
    <name type="scientific">Chloracidobacterium thermophilum (strain B)</name>
    <dbReference type="NCBI Taxonomy" id="981222"/>
    <lineage>
        <taxon>Bacteria</taxon>
        <taxon>Pseudomonadati</taxon>
        <taxon>Acidobacteriota</taxon>
        <taxon>Terriglobia</taxon>
        <taxon>Terriglobales</taxon>
        <taxon>Acidobacteriaceae</taxon>
        <taxon>Chloracidobacterium</taxon>
    </lineage>
</organism>
<dbReference type="AlphaFoldDB" id="G2LKX0"/>
<feature type="transmembrane region" description="Helical" evidence="8">
    <location>
        <begin position="135"/>
        <end position="161"/>
    </location>
</feature>
<comment type="similarity">
    <text evidence="8">Belongs to the binding-protein-dependent transport system permease family.</text>
</comment>
<evidence type="ECO:0000256" key="7">
    <source>
        <dbReference type="ARBA" id="ARBA00035652"/>
    </source>
</evidence>
<dbReference type="SUPFAM" id="SSF161098">
    <property type="entry name" value="MetI-like"/>
    <property type="match status" value="1"/>
</dbReference>
<dbReference type="GO" id="GO:0043190">
    <property type="term" value="C:ATP-binding cassette (ABC) transporter complex"/>
    <property type="evidence" value="ECO:0007669"/>
    <property type="project" value="InterPro"/>
</dbReference>
<evidence type="ECO:0000256" key="4">
    <source>
        <dbReference type="ARBA" id="ARBA00022989"/>
    </source>
</evidence>
<dbReference type="HOGENOM" id="CLU_038355_0_0_0"/>
<dbReference type="OrthoDB" id="9801163at2"/>
<evidence type="ECO:0000256" key="8">
    <source>
        <dbReference type="RuleBase" id="RU363032"/>
    </source>
</evidence>
<keyword evidence="4 8" id="KW-1133">Transmembrane helix</keyword>
<evidence type="ECO:0000256" key="3">
    <source>
        <dbReference type="ARBA" id="ARBA00022692"/>
    </source>
</evidence>
<evidence type="ECO:0000313" key="10">
    <source>
        <dbReference type="EMBL" id="AEP13325.1"/>
    </source>
</evidence>